<reference evidence="2 3" key="1">
    <citation type="submission" date="2023-02" db="EMBL/GenBank/DDBJ databases">
        <title>LHISI_Scaffold_Assembly.</title>
        <authorList>
            <person name="Stuart O.P."/>
            <person name="Cleave R."/>
            <person name="Magrath M.J.L."/>
            <person name="Mikheyev A.S."/>
        </authorList>
    </citation>
    <scope>NUCLEOTIDE SEQUENCE [LARGE SCALE GENOMIC DNA]</scope>
    <source>
        <strain evidence="2">Daus_M_001</strain>
        <tissue evidence="2">Leg muscle</tissue>
    </source>
</reference>
<gene>
    <name evidence="2" type="ORF">PR048_028377</name>
</gene>
<dbReference type="PANTHER" id="PTHR10338:SF108">
    <property type="entry name" value="INTER-ALPHA-TRYPSIN INHIBITOR HEAVY CHAIN H4-LIKE PROTEIN"/>
    <property type="match status" value="1"/>
</dbReference>
<dbReference type="Pfam" id="PF08487">
    <property type="entry name" value="VIT"/>
    <property type="match status" value="1"/>
</dbReference>
<evidence type="ECO:0000259" key="1">
    <source>
        <dbReference type="Pfam" id="PF08487"/>
    </source>
</evidence>
<sequence length="239" mass="26826">MEHHRPATSRRPRHHYCTKASLNAAISNALHPGVAPYSPCFTLIGSRDLYGTLIAWRLERSSLMQQGELCSILCAIATTFSHVGIIPDNATSQRVFSRISCFPHPCIPTLLHTHFTSVLKIPMLRYSLHEVYLVVVLTDSDVLQEDRPDVYSLHVTSHIQYRYASTVVSSRVANTANHSREVFFSFVMPDTAFITGFLIHLQASNGRMTHEVPVNPTTLCDRWSSLHPANGHRCANSVY</sequence>
<proteinExistence type="predicted"/>
<keyword evidence="3" id="KW-1185">Reference proteome</keyword>
<dbReference type="PANTHER" id="PTHR10338">
    <property type="entry name" value="INTER-ALPHA-TRYPSIN INHIBITOR HEAVY CHAIN FAMILY MEMBER"/>
    <property type="match status" value="1"/>
</dbReference>
<evidence type="ECO:0000313" key="2">
    <source>
        <dbReference type="EMBL" id="KAJ8872037.1"/>
    </source>
</evidence>
<feature type="domain" description="VIT" evidence="1">
    <location>
        <begin position="151"/>
        <end position="201"/>
    </location>
</feature>
<comment type="caution">
    <text evidence="2">The sequence shown here is derived from an EMBL/GenBank/DDBJ whole genome shotgun (WGS) entry which is preliminary data.</text>
</comment>
<evidence type="ECO:0000313" key="3">
    <source>
        <dbReference type="Proteomes" id="UP001159363"/>
    </source>
</evidence>
<dbReference type="InterPro" id="IPR050934">
    <property type="entry name" value="ITIH"/>
</dbReference>
<dbReference type="EMBL" id="JARBHB010000012">
    <property type="protein sequence ID" value="KAJ8872037.1"/>
    <property type="molecule type" value="Genomic_DNA"/>
</dbReference>
<name>A0ABQ9GJ52_9NEOP</name>
<dbReference type="InterPro" id="IPR013694">
    <property type="entry name" value="VIT"/>
</dbReference>
<accession>A0ABQ9GJ52</accession>
<protein>
    <recommendedName>
        <fullName evidence="1">VIT domain-containing protein</fullName>
    </recommendedName>
</protein>
<dbReference type="Proteomes" id="UP001159363">
    <property type="component" value="Chromosome 11"/>
</dbReference>
<organism evidence="2 3">
    <name type="scientific">Dryococelus australis</name>
    <dbReference type="NCBI Taxonomy" id="614101"/>
    <lineage>
        <taxon>Eukaryota</taxon>
        <taxon>Metazoa</taxon>
        <taxon>Ecdysozoa</taxon>
        <taxon>Arthropoda</taxon>
        <taxon>Hexapoda</taxon>
        <taxon>Insecta</taxon>
        <taxon>Pterygota</taxon>
        <taxon>Neoptera</taxon>
        <taxon>Polyneoptera</taxon>
        <taxon>Phasmatodea</taxon>
        <taxon>Verophasmatodea</taxon>
        <taxon>Anareolatae</taxon>
        <taxon>Phasmatidae</taxon>
        <taxon>Eurycanthinae</taxon>
        <taxon>Dryococelus</taxon>
    </lineage>
</organism>